<proteinExistence type="predicted"/>
<evidence type="ECO:0000256" key="8">
    <source>
        <dbReference type="SAM" id="Phobius"/>
    </source>
</evidence>
<gene>
    <name evidence="10" type="ORF">B5V51_10169</name>
</gene>
<comment type="caution">
    <text evidence="10">The sequence shown here is derived from an EMBL/GenBank/DDBJ whole genome shotgun (WGS) entry which is preliminary data.</text>
</comment>
<reference evidence="10" key="1">
    <citation type="submission" date="2017-09" db="EMBL/GenBank/DDBJ databases">
        <title>Contemporary evolution of a Lepidopteran species, Heliothis virescens, in response to modern agricultural practices.</title>
        <authorList>
            <person name="Fritz M.L."/>
            <person name="Deyonke A.M."/>
            <person name="Papanicolaou A."/>
            <person name="Micinski S."/>
            <person name="Westbrook J."/>
            <person name="Gould F."/>
        </authorList>
    </citation>
    <scope>NUCLEOTIDE SEQUENCE [LARGE SCALE GENOMIC DNA]</scope>
    <source>
        <strain evidence="10">HvINT-</strain>
        <tissue evidence="10">Whole body</tissue>
    </source>
</reference>
<sequence>MSVVLVRPAYLIGEREQQTWCGAVVQRRGGGRVLIDAQLPRHTTSVARSALLGLAQAISAFNLDVANLAVEYVKYKDLRHVCYFTCQSPYYNTILVHKLTKQSVRVSVQRIDGSVNTDVVRAAYQRTVAVGVLVDAHCRGTPLVLHEASENKLFDATHPWLMLTDLDDADNCTDYIQESFQQLNLSVDADIAVASHSGGENYTLTDVYNFGKIQGNTLELNHLGNWRPETGLEIKLKGYKYYNRWNFQNLTLRAISVIVDQPEMFYPEMLSEMTYTAGVAAMTKITSHMLNTIKEQHYFRFNYSIAGRWIGSPKRNSTLAVTNALFWEEQDLSSTCARIFPKWLDWVDIYHPPTTNLQTKFYYLIPETGVGQYENRFLTPMSHGVWGCAFIAGIACTLVLTGAARMESRPKPGLYAFFSVFAAVCQQGYEDGVQLLETYSSQGRRLTLLVIGLTSMLLYNYYTSSVVSWLLNAAAPSIGSLDGLINSDFELIFEDIGYTRGWLDNPGFFYYSGFKNVKEDELRDKKVTKAKRTVAVLQNVNTGVELLRTGKYAFHTEPYTASQVISKTYEDEELCNLGALQMMLPAHVYIMAQKRSPYKEFFDWSLLRLLERGHVNAIRARFAGTMPACSGARPRALALGQAAPAFLMLLLCVILSWIILAFEVLWSKVQLKKRGQ</sequence>
<dbReference type="GO" id="GO:0005886">
    <property type="term" value="C:plasma membrane"/>
    <property type="evidence" value="ECO:0007669"/>
    <property type="project" value="UniProtKB-SubCell"/>
</dbReference>
<dbReference type="PANTHER" id="PTHR42643:SF30">
    <property type="entry name" value="IONOTROPIC RECEPTOR 40A-RELATED"/>
    <property type="match status" value="1"/>
</dbReference>
<keyword evidence="3 8" id="KW-0812">Transmembrane</keyword>
<feature type="transmembrane region" description="Helical" evidence="8">
    <location>
        <begin position="446"/>
        <end position="462"/>
    </location>
</feature>
<evidence type="ECO:0000256" key="1">
    <source>
        <dbReference type="ARBA" id="ARBA00004651"/>
    </source>
</evidence>
<keyword evidence="4 8" id="KW-1133">Transmembrane helix</keyword>
<feature type="domain" description="Ionotropic receptor 75a N-terminal" evidence="9">
    <location>
        <begin position="66"/>
        <end position="257"/>
    </location>
</feature>
<dbReference type="AlphaFoldDB" id="A0A2A4JXS0"/>
<evidence type="ECO:0000256" key="5">
    <source>
        <dbReference type="ARBA" id="ARBA00023136"/>
    </source>
</evidence>
<dbReference type="EMBL" id="NWSH01000472">
    <property type="protein sequence ID" value="PCG76182.1"/>
    <property type="molecule type" value="Genomic_DNA"/>
</dbReference>
<keyword evidence="6" id="KW-0675">Receptor</keyword>
<keyword evidence="2" id="KW-1003">Cell membrane</keyword>
<evidence type="ECO:0000256" key="4">
    <source>
        <dbReference type="ARBA" id="ARBA00022989"/>
    </source>
</evidence>
<evidence type="ECO:0000256" key="7">
    <source>
        <dbReference type="ARBA" id="ARBA00023180"/>
    </source>
</evidence>
<dbReference type="Pfam" id="PF24576">
    <property type="entry name" value="IR75A_N"/>
    <property type="match status" value="1"/>
</dbReference>
<name>A0A2A4JXS0_HELVI</name>
<keyword evidence="5 8" id="KW-0472">Membrane</keyword>
<evidence type="ECO:0000256" key="6">
    <source>
        <dbReference type="ARBA" id="ARBA00023170"/>
    </source>
</evidence>
<evidence type="ECO:0000256" key="2">
    <source>
        <dbReference type="ARBA" id="ARBA00022475"/>
    </source>
</evidence>
<keyword evidence="7" id="KW-0325">Glycoprotein</keyword>
<protein>
    <recommendedName>
        <fullName evidence="9">Ionotropic receptor 75a N-terminal domain-containing protein</fullName>
    </recommendedName>
</protein>
<comment type="subcellular location">
    <subcellularLocation>
        <location evidence="1">Cell membrane</location>
        <topology evidence="1">Multi-pass membrane protein</topology>
    </subcellularLocation>
</comment>
<evidence type="ECO:0000313" key="10">
    <source>
        <dbReference type="EMBL" id="PCG76182.1"/>
    </source>
</evidence>
<accession>A0A2A4JXS0</accession>
<dbReference type="STRING" id="7102.A0A2A4JXS0"/>
<organism evidence="10">
    <name type="scientific">Heliothis virescens</name>
    <name type="common">Tobacco budworm moth</name>
    <dbReference type="NCBI Taxonomy" id="7102"/>
    <lineage>
        <taxon>Eukaryota</taxon>
        <taxon>Metazoa</taxon>
        <taxon>Ecdysozoa</taxon>
        <taxon>Arthropoda</taxon>
        <taxon>Hexapoda</taxon>
        <taxon>Insecta</taxon>
        <taxon>Pterygota</taxon>
        <taxon>Neoptera</taxon>
        <taxon>Endopterygota</taxon>
        <taxon>Lepidoptera</taxon>
        <taxon>Glossata</taxon>
        <taxon>Ditrysia</taxon>
        <taxon>Noctuoidea</taxon>
        <taxon>Noctuidae</taxon>
        <taxon>Heliothinae</taxon>
        <taxon>Heliothis</taxon>
    </lineage>
</organism>
<dbReference type="Gene3D" id="1.10.287.70">
    <property type="match status" value="1"/>
</dbReference>
<evidence type="ECO:0000256" key="3">
    <source>
        <dbReference type="ARBA" id="ARBA00022692"/>
    </source>
</evidence>
<dbReference type="SUPFAM" id="SSF53850">
    <property type="entry name" value="Periplasmic binding protein-like II"/>
    <property type="match status" value="1"/>
</dbReference>
<feature type="transmembrane region" description="Helical" evidence="8">
    <location>
        <begin position="384"/>
        <end position="404"/>
    </location>
</feature>
<dbReference type="PANTHER" id="PTHR42643">
    <property type="entry name" value="IONOTROPIC RECEPTOR 20A-RELATED"/>
    <property type="match status" value="1"/>
</dbReference>
<dbReference type="InterPro" id="IPR052192">
    <property type="entry name" value="Insect_Ionotropic_Sensory_Rcpt"/>
</dbReference>
<evidence type="ECO:0000259" key="9">
    <source>
        <dbReference type="Pfam" id="PF24576"/>
    </source>
</evidence>
<feature type="transmembrane region" description="Helical" evidence="8">
    <location>
        <begin position="645"/>
        <end position="666"/>
    </location>
</feature>
<dbReference type="InterPro" id="IPR057074">
    <property type="entry name" value="IR75A_N"/>
</dbReference>